<keyword evidence="5" id="KW-0328">Glycosyltransferase</keyword>
<dbReference type="UniPathway" id="UPA00378"/>
<dbReference type="Gene3D" id="3.90.550.50">
    <property type="match status" value="1"/>
</dbReference>
<name>A0A2T7PFR9_POMCA</name>
<evidence type="ECO:0000256" key="11">
    <source>
        <dbReference type="ARBA" id="ARBA00023136"/>
    </source>
</evidence>
<comment type="caution">
    <text evidence="13">The sequence shown here is derived from an EMBL/GenBank/DDBJ whole genome shotgun (WGS) entry which is preliminary data.</text>
</comment>
<dbReference type="PANTHER" id="PTHR23033">
    <property type="entry name" value="BETA1,3-GALACTOSYLTRANSFERASE"/>
    <property type="match status" value="1"/>
</dbReference>
<evidence type="ECO:0000256" key="4">
    <source>
        <dbReference type="ARBA" id="ARBA00012557"/>
    </source>
</evidence>
<dbReference type="GO" id="GO:0000166">
    <property type="term" value="F:nucleotide binding"/>
    <property type="evidence" value="ECO:0007669"/>
    <property type="project" value="UniProtKB-KW"/>
</dbReference>
<evidence type="ECO:0000256" key="2">
    <source>
        <dbReference type="ARBA" id="ARBA00004922"/>
    </source>
</evidence>
<dbReference type="Pfam" id="PF02434">
    <property type="entry name" value="Fringe"/>
    <property type="match status" value="1"/>
</dbReference>
<feature type="domain" description="Fringe-like glycosyltransferase" evidence="12">
    <location>
        <begin position="88"/>
        <end position="257"/>
    </location>
</feature>
<dbReference type="GO" id="GO:0016020">
    <property type="term" value="C:membrane"/>
    <property type="evidence" value="ECO:0007669"/>
    <property type="project" value="UniProtKB-SubCell"/>
</dbReference>
<keyword evidence="6" id="KW-0808">Transferase</keyword>
<dbReference type="OrthoDB" id="414175at2759"/>
<dbReference type="OMA" id="PTTWRCL"/>
<dbReference type="Proteomes" id="UP000245119">
    <property type="component" value="Linkage Group LG4"/>
</dbReference>
<dbReference type="InterPro" id="IPR003378">
    <property type="entry name" value="Fringe-like_glycosylTrfase"/>
</dbReference>
<evidence type="ECO:0000256" key="7">
    <source>
        <dbReference type="ARBA" id="ARBA00022692"/>
    </source>
</evidence>
<dbReference type="InterPro" id="IPR026050">
    <property type="entry name" value="C1GALT1/C1GALT1_chp1"/>
</dbReference>
<dbReference type="EMBL" id="PZQS01000004">
    <property type="protein sequence ID" value="PVD32276.1"/>
    <property type="molecule type" value="Genomic_DNA"/>
</dbReference>
<evidence type="ECO:0000256" key="6">
    <source>
        <dbReference type="ARBA" id="ARBA00022679"/>
    </source>
</evidence>
<evidence type="ECO:0000256" key="1">
    <source>
        <dbReference type="ARBA" id="ARBA00004606"/>
    </source>
</evidence>
<evidence type="ECO:0000256" key="8">
    <source>
        <dbReference type="ARBA" id="ARBA00022741"/>
    </source>
</evidence>
<evidence type="ECO:0000256" key="10">
    <source>
        <dbReference type="ARBA" id="ARBA00022989"/>
    </source>
</evidence>
<protein>
    <recommendedName>
        <fullName evidence="4">N-acetylgalactosaminide beta-1,3-galactosyltransferase</fullName>
        <ecNumber evidence="4">2.4.1.122</ecNumber>
    </recommendedName>
</protein>
<dbReference type="STRING" id="400727.A0A2T7PFR9"/>
<proteinExistence type="inferred from homology"/>
<keyword evidence="11" id="KW-0472">Membrane</keyword>
<evidence type="ECO:0000256" key="5">
    <source>
        <dbReference type="ARBA" id="ARBA00022676"/>
    </source>
</evidence>
<gene>
    <name evidence="13" type="ORF">C0Q70_07709</name>
</gene>
<evidence type="ECO:0000313" key="13">
    <source>
        <dbReference type="EMBL" id="PVD32276.1"/>
    </source>
</evidence>
<dbReference type="GO" id="GO:0016263">
    <property type="term" value="F:glycoprotein-N-acetylgalactosamine 3-beta-galactosyltransferase activity"/>
    <property type="evidence" value="ECO:0007669"/>
    <property type="project" value="UniProtKB-EC"/>
</dbReference>
<dbReference type="PANTHER" id="PTHR23033:SF14">
    <property type="entry name" value="GLYCOPROTEIN-N-ACETYLGALACTOSAMINE 3-BETA-GALACTOSYLTRANSFERASE 1-RELATED"/>
    <property type="match status" value="1"/>
</dbReference>
<sequence length="340" mass="39503">MRKIRRNLFSLVVVVTVIVVAKLLTKNVDYSHSVKYIENYFNVFDNNNKSTDIVNSSHVVNNTSTTPFVLKEKANLSVAEVLKQRVRVLIWVMTSPKNLHKARAVKNTWGSRCDLLLFFSSENNTELPTIALDVEEGRKHLFEKTTQAFDYIYENYFDMADWFMKVDDDTFVIVENLRHFLHDKNASEPVYTGRHLIQPKLKINFQSGGAGYVLSKEALRRFATRELSPPVCTNHTTDEDVEMGRCLHRLNVTILNSTDDKLRTRFHPFDMEKHLVKGPPKGFLKYEANPVKLGIDGINEHAISFHYITPEQMFSLYYYVYHVRPFGVSYSYDWSEDLQT</sequence>
<accession>A0A2T7PFR9</accession>
<evidence type="ECO:0000256" key="3">
    <source>
        <dbReference type="ARBA" id="ARBA00006462"/>
    </source>
</evidence>
<keyword evidence="7" id="KW-0812">Transmembrane</keyword>
<keyword evidence="8" id="KW-0547">Nucleotide-binding</keyword>
<comment type="subcellular location">
    <subcellularLocation>
        <location evidence="1">Membrane</location>
        <topology evidence="1">Single-pass type II membrane protein</topology>
    </subcellularLocation>
</comment>
<evidence type="ECO:0000313" key="14">
    <source>
        <dbReference type="Proteomes" id="UP000245119"/>
    </source>
</evidence>
<organism evidence="13 14">
    <name type="scientific">Pomacea canaliculata</name>
    <name type="common">Golden apple snail</name>
    <dbReference type="NCBI Taxonomy" id="400727"/>
    <lineage>
        <taxon>Eukaryota</taxon>
        <taxon>Metazoa</taxon>
        <taxon>Spiralia</taxon>
        <taxon>Lophotrochozoa</taxon>
        <taxon>Mollusca</taxon>
        <taxon>Gastropoda</taxon>
        <taxon>Caenogastropoda</taxon>
        <taxon>Architaenioglossa</taxon>
        <taxon>Ampullarioidea</taxon>
        <taxon>Ampullariidae</taxon>
        <taxon>Pomacea</taxon>
    </lineage>
</organism>
<evidence type="ECO:0000259" key="12">
    <source>
        <dbReference type="Pfam" id="PF02434"/>
    </source>
</evidence>
<dbReference type="EC" id="2.4.1.122" evidence="4"/>
<comment type="similarity">
    <text evidence="3">Belongs to the glycosyltransferase 31 family. Beta3-Gal-T subfamily.</text>
</comment>
<keyword evidence="10" id="KW-1133">Transmembrane helix</keyword>
<evidence type="ECO:0000256" key="9">
    <source>
        <dbReference type="ARBA" id="ARBA00022968"/>
    </source>
</evidence>
<keyword evidence="14" id="KW-1185">Reference proteome</keyword>
<comment type="pathway">
    <text evidence="2">Protein modification; protein glycosylation.</text>
</comment>
<dbReference type="AlphaFoldDB" id="A0A2T7PFR9"/>
<keyword evidence="9" id="KW-0735">Signal-anchor</keyword>
<reference evidence="13 14" key="1">
    <citation type="submission" date="2018-04" db="EMBL/GenBank/DDBJ databases">
        <title>The genome of golden apple snail Pomacea canaliculata provides insight into stress tolerance and invasive adaptation.</title>
        <authorList>
            <person name="Liu C."/>
            <person name="Liu B."/>
            <person name="Ren Y."/>
            <person name="Zhang Y."/>
            <person name="Wang H."/>
            <person name="Li S."/>
            <person name="Jiang F."/>
            <person name="Yin L."/>
            <person name="Zhang G."/>
            <person name="Qian W."/>
            <person name="Fan W."/>
        </authorList>
    </citation>
    <scope>NUCLEOTIDE SEQUENCE [LARGE SCALE GENOMIC DNA]</scope>
    <source>
        <strain evidence="13">SZHN2017</strain>
        <tissue evidence="13">Muscle</tissue>
    </source>
</reference>